<evidence type="ECO:0000256" key="5">
    <source>
        <dbReference type="ARBA" id="ARBA00022692"/>
    </source>
</evidence>
<dbReference type="Pfam" id="PF04937">
    <property type="entry name" value="DUF659"/>
    <property type="match status" value="1"/>
</dbReference>
<evidence type="ECO:0000256" key="6">
    <source>
        <dbReference type="ARBA" id="ARBA00022729"/>
    </source>
</evidence>
<dbReference type="FunFam" id="3.80.10.10:FF:000041">
    <property type="entry name" value="LRR receptor-like serine/threonine-protein kinase ERECTA"/>
    <property type="match status" value="1"/>
</dbReference>
<keyword evidence="10" id="KW-0675">Receptor</keyword>
<gene>
    <name evidence="15" type="ORF">KFK09_017745</name>
</gene>
<dbReference type="EMBL" id="JAGYWB010000013">
    <property type="protein sequence ID" value="KAI0499541.1"/>
    <property type="molecule type" value="Genomic_DNA"/>
</dbReference>
<feature type="domain" description="DUF659" evidence="12">
    <location>
        <begin position="1131"/>
        <end position="1246"/>
    </location>
</feature>
<sequence>MLALSFYYSRVESEGNLYVGKRQGHCSIEEREALISIKQSLDDPQLLLSNWDIGEDCCGWKGVGCSSTSNHVIKLDFGWILTDFKNDEGPLYATSFLPSLLRLQHLQYLSLNGIFFNHTSIPKSIDSLTSLSYLDLSNSGFNGIIPPHIGNLTKLRFLDISSNYLAASNLLWMSRLFSLQYLDMSDVNLSLATNWLNEIKKLPALSTLRFLYCNLQTLPTLLSYYNFSSTISTIDLSNNQFPNSTIPSWLSNMTNLVELHLPGCQLHGMVPSNLLGALCRLRILDLSSNLIHGSISSMFLGQFSECTRRYELKYLALSNNHLSGSLPNWLQQFRSLNELDIQSNNFTGPVSWATLSLLCDLDTLNLRDNDFTELTDDESAPRCNEYKMTYIDISGNQLSGSIPEWVVQMRQLRYLHLGNNRLIGSIPQSFGQLMNLNYLNLHTNQLQGSLFDVIFANLSQLKILDLSNNRLDFSMMSYNWVPQFQVFILDIHSCLIGPHFPSWLQTQKVLNYVDISNGGISDIIPSWFWNITSQVVFLDMSSNAIRGELPMSLNIRFKSTIDLRSNLLEGSLPQLVNSAQFALFSDNMFSNGIEWYLNANQSYLEILDLSENQLSDEIPSSICQMPSMILLDISYNNLLGEIPECQWNISSFTMINFISLSNNNLQGSIPKWIGNLPRLLSAYMSNNSFQGDISFIRNCSTLITLDLGQNKLTGNIPLWIGDRLSSLKILRLRSNKFYGSIPSNLSKLKGLQILDLANNFLSGELPKSFGFLKSMTIQNMNLGSLIPKDDIAFQNITLPDSLMIIIKGAERKFTNILSIVTSMDLSCNNLTGEVPPELMTLYGLRSLNLSINQFTGHIPNNIGVMKSLENLDLSRNQFSGEIPESIANLNELSYLNLSYNQLSGRIPIGTQLETFGESSYQGNIDLCGKPLLKTCEDESRSFVGPYNDHNNGDNFGLFLGMDYGVEEMEKEERGHEEKKGKDIWDDTPSFHGASKYEGQNAYLTRLGILGGMALFPSILEIDDLLGEDPVEEERGSCSVTKSQSSDIHGKGIDKGKRKIDEIDNFFAPRTKPGSQPSLKSVMASKEAMHRANLAIARWFYDSCIPFNAINSPFAQKDIDAVAAIGPGYKLPSYHRLRVNLLRDAKEECKLLIESYRKIWKETGCTLMADGWTDIRNRKLINFLIYCPRGVSFLKSVDASDVIKDATTLCSLFTDIVEWVGPENIVHFITDNAANYKKAGELLHENMEISIGHLVQLIALISF</sequence>
<dbReference type="InterPro" id="IPR001611">
    <property type="entry name" value="Leu-rich_rpt"/>
</dbReference>
<proteinExistence type="inferred from homology"/>
<evidence type="ECO:0000313" key="15">
    <source>
        <dbReference type="EMBL" id="KAI0499541.1"/>
    </source>
</evidence>
<dbReference type="PANTHER" id="PTHR48063">
    <property type="entry name" value="LRR RECEPTOR-LIKE KINASE"/>
    <property type="match status" value="1"/>
</dbReference>
<dbReference type="GO" id="GO:0005886">
    <property type="term" value="C:plasma membrane"/>
    <property type="evidence" value="ECO:0007669"/>
    <property type="project" value="UniProtKB-SubCell"/>
</dbReference>
<dbReference type="InterPro" id="IPR013210">
    <property type="entry name" value="LRR_N_plant-typ"/>
</dbReference>
<evidence type="ECO:0008006" key="17">
    <source>
        <dbReference type="Google" id="ProtNLM"/>
    </source>
</evidence>
<keyword evidence="3" id="KW-1003">Cell membrane</keyword>
<reference evidence="15" key="1">
    <citation type="journal article" date="2022" name="Front. Genet.">
        <title>Chromosome-Scale Assembly of the Dendrobium nobile Genome Provides Insights Into the Molecular Mechanism of the Biosynthesis of the Medicinal Active Ingredient of Dendrobium.</title>
        <authorList>
            <person name="Xu Q."/>
            <person name="Niu S.-C."/>
            <person name="Li K.-L."/>
            <person name="Zheng P.-J."/>
            <person name="Zhang X.-J."/>
            <person name="Jia Y."/>
            <person name="Liu Y."/>
            <person name="Niu Y.-X."/>
            <person name="Yu L.-H."/>
            <person name="Chen D.-F."/>
            <person name="Zhang G.-Q."/>
        </authorList>
    </citation>
    <scope>NUCLEOTIDE SEQUENCE</scope>
    <source>
        <tissue evidence="15">Leaf</tissue>
    </source>
</reference>
<keyword evidence="9" id="KW-0472">Membrane</keyword>
<dbReference type="SUPFAM" id="SSF52058">
    <property type="entry name" value="L domain-like"/>
    <property type="match status" value="2"/>
</dbReference>
<evidence type="ECO:0000256" key="2">
    <source>
        <dbReference type="ARBA" id="ARBA00009592"/>
    </source>
</evidence>
<feature type="domain" description="Leucine-rich repeat-containing N-terminal plant-type" evidence="13">
    <location>
        <begin position="29"/>
        <end position="66"/>
    </location>
</feature>
<keyword evidence="5" id="KW-0812">Transmembrane</keyword>
<evidence type="ECO:0000256" key="3">
    <source>
        <dbReference type="ARBA" id="ARBA00022475"/>
    </source>
</evidence>
<dbReference type="SUPFAM" id="SSF52047">
    <property type="entry name" value="RNI-like"/>
    <property type="match status" value="1"/>
</dbReference>
<evidence type="ECO:0000259" key="13">
    <source>
        <dbReference type="Pfam" id="PF08263"/>
    </source>
</evidence>
<evidence type="ECO:0000256" key="8">
    <source>
        <dbReference type="ARBA" id="ARBA00022989"/>
    </source>
</evidence>
<evidence type="ECO:0000259" key="12">
    <source>
        <dbReference type="Pfam" id="PF04937"/>
    </source>
</evidence>
<protein>
    <recommendedName>
        <fullName evidence="17">Leucine-rich repeat-containing N-terminal plant-type domain-containing protein</fullName>
    </recommendedName>
</protein>
<evidence type="ECO:0000256" key="4">
    <source>
        <dbReference type="ARBA" id="ARBA00022614"/>
    </source>
</evidence>
<comment type="caution">
    <text evidence="15">The sequence shown here is derived from an EMBL/GenBank/DDBJ whole genome shotgun (WGS) entry which is preliminary data.</text>
</comment>
<dbReference type="AlphaFoldDB" id="A0A8T3ATU6"/>
<keyword evidence="8" id="KW-1133">Transmembrane helix</keyword>
<comment type="similarity">
    <text evidence="2">Belongs to the RLP family.</text>
</comment>
<evidence type="ECO:0000259" key="14">
    <source>
        <dbReference type="Pfam" id="PF23598"/>
    </source>
</evidence>
<evidence type="ECO:0000313" key="16">
    <source>
        <dbReference type="Proteomes" id="UP000829196"/>
    </source>
</evidence>
<organism evidence="15 16">
    <name type="scientific">Dendrobium nobile</name>
    <name type="common">Orchid</name>
    <dbReference type="NCBI Taxonomy" id="94219"/>
    <lineage>
        <taxon>Eukaryota</taxon>
        <taxon>Viridiplantae</taxon>
        <taxon>Streptophyta</taxon>
        <taxon>Embryophyta</taxon>
        <taxon>Tracheophyta</taxon>
        <taxon>Spermatophyta</taxon>
        <taxon>Magnoliopsida</taxon>
        <taxon>Liliopsida</taxon>
        <taxon>Asparagales</taxon>
        <taxon>Orchidaceae</taxon>
        <taxon>Epidendroideae</taxon>
        <taxon>Malaxideae</taxon>
        <taxon>Dendrobiinae</taxon>
        <taxon>Dendrobium</taxon>
    </lineage>
</organism>
<dbReference type="OrthoDB" id="1060944at2759"/>
<dbReference type="Proteomes" id="UP000829196">
    <property type="component" value="Unassembled WGS sequence"/>
</dbReference>
<evidence type="ECO:0000256" key="7">
    <source>
        <dbReference type="ARBA" id="ARBA00022737"/>
    </source>
</evidence>
<keyword evidence="6" id="KW-0732">Signal</keyword>
<dbReference type="Gene3D" id="3.80.10.10">
    <property type="entry name" value="Ribonuclease Inhibitor"/>
    <property type="match status" value="6"/>
</dbReference>
<evidence type="ECO:0000256" key="9">
    <source>
        <dbReference type="ARBA" id="ARBA00023136"/>
    </source>
</evidence>
<feature type="domain" description="Disease resistance R13L4/SHOC-2-like LRR" evidence="14">
    <location>
        <begin position="98"/>
        <end position="211"/>
    </location>
</feature>
<dbReference type="InterPro" id="IPR046956">
    <property type="entry name" value="RLP23-like"/>
</dbReference>
<comment type="subcellular location">
    <subcellularLocation>
        <location evidence="1">Cell membrane</location>
        <topology evidence="1">Single-pass type I membrane protein</topology>
    </subcellularLocation>
</comment>
<accession>A0A8T3ATU6</accession>
<dbReference type="Pfam" id="PF23598">
    <property type="entry name" value="LRR_14"/>
    <property type="match status" value="1"/>
</dbReference>
<keyword evidence="16" id="KW-1185">Reference proteome</keyword>
<dbReference type="InterPro" id="IPR055414">
    <property type="entry name" value="LRR_R13L4/SHOC2-like"/>
</dbReference>
<dbReference type="InterPro" id="IPR032675">
    <property type="entry name" value="LRR_dom_sf"/>
</dbReference>
<dbReference type="FunFam" id="3.80.10.10:FF:000095">
    <property type="entry name" value="LRR receptor-like serine/threonine-protein kinase GSO1"/>
    <property type="match status" value="1"/>
</dbReference>
<dbReference type="Pfam" id="PF08263">
    <property type="entry name" value="LRRNT_2"/>
    <property type="match status" value="1"/>
</dbReference>
<dbReference type="InterPro" id="IPR007021">
    <property type="entry name" value="DUF659"/>
</dbReference>
<dbReference type="InterPro" id="IPR003591">
    <property type="entry name" value="Leu-rich_rpt_typical-subtyp"/>
</dbReference>
<keyword evidence="7" id="KW-0677">Repeat</keyword>
<dbReference type="SMR" id="A0A8T3ATU6"/>
<dbReference type="PANTHER" id="PTHR48063:SF98">
    <property type="entry name" value="LRR RECEPTOR-LIKE SERINE_THREONINE-PROTEIN KINASE FLS2"/>
    <property type="match status" value="1"/>
</dbReference>
<keyword evidence="11" id="KW-0325">Glycoprotein</keyword>
<evidence type="ECO:0000256" key="11">
    <source>
        <dbReference type="ARBA" id="ARBA00023180"/>
    </source>
</evidence>
<dbReference type="FunFam" id="3.80.10.10:FF:000213">
    <property type="entry name" value="Tyrosine-sulfated glycopeptide receptor 1"/>
    <property type="match status" value="1"/>
</dbReference>
<dbReference type="PRINTS" id="PR00019">
    <property type="entry name" value="LEURICHRPT"/>
</dbReference>
<evidence type="ECO:0000256" key="1">
    <source>
        <dbReference type="ARBA" id="ARBA00004251"/>
    </source>
</evidence>
<dbReference type="SMART" id="SM00369">
    <property type="entry name" value="LRR_TYP"/>
    <property type="match status" value="10"/>
</dbReference>
<evidence type="ECO:0000256" key="10">
    <source>
        <dbReference type="ARBA" id="ARBA00023170"/>
    </source>
</evidence>
<dbReference type="Pfam" id="PF13855">
    <property type="entry name" value="LRR_8"/>
    <property type="match status" value="2"/>
</dbReference>
<dbReference type="Pfam" id="PF00560">
    <property type="entry name" value="LRR_1"/>
    <property type="match status" value="7"/>
</dbReference>
<name>A0A8T3ATU6_DENNO</name>
<keyword evidence="4" id="KW-0433">Leucine-rich repeat</keyword>